<dbReference type="Proteomes" id="UP001515500">
    <property type="component" value="Chromosome 15"/>
</dbReference>
<keyword evidence="9" id="KW-0809">Transit peptide</keyword>
<dbReference type="InterPro" id="IPR002912">
    <property type="entry name" value="ACT_dom"/>
</dbReference>
<dbReference type="FunFam" id="3.30.70.260:FF:000028">
    <property type="entry name" value="Arogenate dehydratase"/>
    <property type="match status" value="1"/>
</dbReference>
<evidence type="ECO:0000256" key="3">
    <source>
        <dbReference type="ARBA" id="ARBA00013259"/>
    </source>
</evidence>
<evidence type="ECO:0000256" key="2">
    <source>
        <dbReference type="ARBA" id="ARBA00004929"/>
    </source>
</evidence>
<dbReference type="PROSITE" id="PS00857">
    <property type="entry name" value="PREPHENATE_DEHYDR_1"/>
    <property type="match status" value="1"/>
</dbReference>
<dbReference type="EC" id="4.2.1.91" evidence="3 9"/>
<dbReference type="InterPro" id="IPR001086">
    <property type="entry name" value="Preph_deHydtase"/>
</dbReference>
<accession>A0AB40CNZ3</accession>
<evidence type="ECO:0000313" key="13">
    <source>
        <dbReference type="Proteomes" id="UP001515500"/>
    </source>
</evidence>
<dbReference type="SUPFAM" id="SSF53850">
    <property type="entry name" value="Periplasmic binding protein-like II"/>
    <property type="match status" value="1"/>
</dbReference>
<dbReference type="PROSITE" id="PS51171">
    <property type="entry name" value="PREPHENATE_DEHYDR_3"/>
    <property type="match status" value="1"/>
</dbReference>
<dbReference type="InterPro" id="IPR045865">
    <property type="entry name" value="ACT-like_dom_sf"/>
</dbReference>
<evidence type="ECO:0000256" key="6">
    <source>
        <dbReference type="ARBA" id="ARBA00023222"/>
    </source>
</evidence>
<feature type="transmembrane region" description="Helical" evidence="10">
    <location>
        <begin position="21"/>
        <end position="42"/>
    </location>
</feature>
<evidence type="ECO:0000256" key="8">
    <source>
        <dbReference type="ARBA" id="ARBA00050723"/>
    </source>
</evidence>
<keyword evidence="7 9" id="KW-0456">Lyase</keyword>
<keyword evidence="6 9" id="KW-0584">Phenylalanine biosynthesis</keyword>
<keyword evidence="10" id="KW-0812">Transmembrane</keyword>
<dbReference type="GO" id="GO:0047769">
    <property type="term" value="F:arogenate dehydratase activity"/>
    <property type="evidence" value="ECO:0007669"/>
    <property type="project" value="UniProtKB-UniRule"/>
</dbReference>
<evidence type="ECO:0000256" key="4">
    <source>
        <dbReference type="ARBA" id="ARBA00022605"/>
    </source>
</evidence>
<name>A0AB40CNZ3_DIOCR</name>
<evidence type="ECO:0000256" key="5">
    <source>
        <dbReference type="ARBA" id="ARBA00023141"/>
    </source>
</evidence>
<protein>
    <recommendedName>
        <fullName evidence="3 9">Arogenate dehydratase</fullName>
        <ecNumber evidence="3 9">4.2.1.91</ecNumber>
    </recommendedName>
</protein>
<evidence type="ECO:0000259" key="11">
    <source>
        <dbReference type="PROSITE" id="PS51171"/>
    </source>
</evidence>
<dbReference type="Pfam" id="PF00800">
    <property type="entry name" value="PDT"/>
    <property type="match status" value="1"/>
</dbReference>
<sequence>MEKPERRDFNKVWSLERRLSVCCPSLALYVVKAVVFIAQFVLPTNCLKEFPCEEVVRLFFECLWVLDGGKMISLDGVGILGGGGGGGGGGLICLKRRDLGRSHGVCFLKWRYGRPLCAKPVEDESVPVPISAAELSRVAGNAEALERGRWNRESNALPRQLSATDLVAPSQGLNIRVAYQGLPGAFSEAAALKAYPLCETVPCEEFDVTFKAVEMSVVDRAVLPIENSSDGSIHRNYDLLLSHRLHIIGEVQLAINHCLMALPGVKKEGIKRALAQCEFKLSKLEVIQQNMHDTAGAAQIIASDNLRDAGAIASVQAAEIYGLNILETGMQDLSDNVTRFLILAREPIIPGTDRPFKTSIVFTLNEGPGVLFKALAVFSLRNISLTKIESRPQQKRPLKVVTDSNHGTAKYFDYLFYIDFEASMIEPRAQNALAHLQEFATFLHVLGSYPKDTSKCFSQEKL</sequence>
<dbReference type="RefSeq" id="XP_039140788.1">
    <property type="nucleotide sequence ID" value="XM_039284854.1"/>
</dbReference>
<keyword evidence="10" id="KW-1133">Transmembrane helix</keyword>
<dbReference type="PANTHER" id="PTHR21022:SF20">
    <property type="entry name" value="AROGENATE DEHYDRATASE_PREPHENATE DEHYDRATASE 1, CHLOROPLASTIC"/>
    <property type="match status" value="1"/>
</dbReference>
<comment type="catalytic activity">
    <reaction evidence="8">
        <text>L-arogenate + H(+) = L-phenylalanine + CO2 + H2O</text>
        <dbReference type="Rhea" id="RHEA:12536"/>
        <dbReference type="ChEBI" id="CHEBI:15377"/>
        <dbReference type="ChEBI" id="CHEBI:15378"/>
        <dbReference type="ChEBI" id="CHEBI:16526"/>
        <dbReference type="ChEBI" id="CHEBI:58095"/>
        <dbReference type="ChEBI" id="CHEBI:58180"/>
        <dbReference type="EC" id="4.2.1.91"/>
    </reaction>
    <physiologicalReaction direction="left-to-right" evidence="8">
        <dbReference type="Rhea" id="RHEA:12537"/>
    </physiologicalReaction>
</comment>
<keyword evidence="4 9" id="KW-0028">Amino-acid biosynthesis</keyword>
<keyword evidence="9" id="KW-0150">Chloroplast</keyword>
<dbReference type="SUPFAM" id="SSF55021">
    <property type="entry name" value="ACT-like"/>
    <property type="match status" value="1"/>
</dbReference>
<feature type="domain" description="ACT" evidence="12">
    <location>
        <begin position="359"/>
        <end position="450"/>
    </location>
</feature>
<dbReference type="GO" id="GO:0009094">
    <property type="term" value="P:L-phenylalanine biosynthetic process"/>
    <property type="evidence" value="ECO:0007669"/>
    <property type="project" value="UniProtKB-KW"/>
</dbReference>
<dbReference type="GO" id="GO:0009570">
    <property type="term" value="C:chloroplast stroma"/>
    <property type="evidence" value="ECO:0007669"/>
    <property type="project" value="UniProtKB-SubCell"/>
</dbReference>
<dbReference type="CDD" id="cd04905">
    <property type="entry name" value="ACT_CM-PDT"/>
    <property type="match status" value="1"/>
</dbReference>
<gene>
    <name evidence="14" type="primary">LOC120277980</name>
</gene>
<dbReference type="GeneID" id="120277980"/>
<reference evidence="14" key="1">
    <citation type="submission" date="2025-08" db="UniProtKB">
        <authorList>
            <consortium name="RefSeq"/>
        </authorList>
    </citation>
    <scope>IDENTIFICATION</scope>
</reference>
<evidence type="ECO:0000256" key="10">
    <source>
        <dbReference type="SAM" id="Phobius"/>
    </source>
</evidence>
<dbReference type="AlphaFoldDB" id="A0AB40CNZ3"/>
<keyword evidence="13" id="KW-1185">Reference proteome</keyword>
<dbReference type="Gene3D" id="3.40.190.10">
    <property type="entry name" value="Periplasmic binding protein-like II"/>
    <property type="match status" value="2"/>
</dbReference>
<feature type="domain" description="Prephenate dehydratase" evidence="11">
    <location>
        <begin position="176"/>
        <end position="345"/>
    </location>
</feature>
<dbReference type="Gene3D" id="3.30.70.260">
    <property type="match status" value="1"/>
</dbReference>
<organism evidence="13 14">
    <name type="scientific">Dioscorea cayennensis subsp. rotundata</name>
    <name type="common">White Guinea yam</name>
    <name type="synonym">Dioscorea rotundata</name>
    <dbReference type="NCBI Taxonomy" id="55577"/>
    <lineage>
        <taxon>Eukaryota</taxon>
        <taxon>Viridiplantae</taxon>
        <taxon>Streptophyta</taxon>
        <taxon>Embryophyta</taxon>
        <taxon>Tracheophyta</taxon>
        <taxon>Spermatophyta</taxon>
        <taxon>Magnoliopsida</taxon>
        <taxon>Liliopsida</taxon>
        <taxon>Dioscoreales</taxon>
        <taxon>Dioscoreaceae</taxon>
        <taxon>Dioscorea</taxon>
    </lineage>
</organism>
<evidence type="ECO:0000259" key="12">
    <source>
        <dbReference type="PROSITE" id="PS51671"/>
    </source>
</evidence>
<evidence type="ECO:0000313" key="14">
    <source>
        <dbReference type="RefSeq" id="XP_039140788.1"/>
    </source>
</evidence>
<dbReference type="CDD" id="cd13631">
    <property type="entry name" value="PBP2_Ct-PDT_like"/>
    <property type="match status" value="1"/>
</dbReference>
<comment type="function">
    <text evidence="9">Converts the prephenate produced from the shikimate-chorismate pathway into phenylalanine.</text>
</comment>
<comment type="subcellular location">
    <subcellularLocation>
        <location evidence="1 9">Plastid</location>
        <location evidence="1 9">Chloroplast stroma</location>
    </subcellularLocation>
</comment>
<evidence type="ECO:0000256" key="1">
    <source>
        <dbReference type="ARBA" id="ARBA00004470"/>
    </source>
</evidence>
<evidence type="ECO:0000256" key="9">
    <source>
        <dbReference type="RuleBase" id="RU363004"/>
    </source>
</evidence>
<dbReference type="PROSITE" id="PS00858">
    <property type="entry name" value="PREPHENATE_DEHYDR_2"/>
    <property type="match status" value="1"/>
</dbReference>
<dbReference type="GO" id="GO:0004664">
    <property type="term" value="F:prephenate dehydratase activity"/>
    <property type="evidence" value="ECO:0007669"/>
    <property type="project" value="InterPro"/>
</dbReference>
<keyword evidence="9" id="KW-0934">Plastid</keyword>
<evidence type="ECO:0000256" key="7">
    <source>
        <dbReference type="ARBA" id="ARBA00023239"/>
    </source>
</evidence>
<keyword evidence="10" id="KW-0472">Membrane</keyword>
<keyword evidence="5 9" id="KW-0057">Aromatic amino acid biosynthesis</keyword>
<dbReference type="PANTHER" id="PTHR21022">
    <property type="entry name" value="PREPHENATE DEHYDRATASE P PROTEIN"/>
    <property type="match status" value="1"/>
</dbReference>
<dbReference type="PROSITE" id="PS51671">
    <property type="entry name" value="ACT"/>
    <property type="match status" value="1"/>
</dbReference>
<proteinExistence type="predicted"/>
<comment type="pathway">
    <text evidence="2 9">Amino-acid biosynthesis; L-phenylalanine biosynthesis; L-phenylalanine from L-arogenate: step 1/1.</text>
</comment>
<dbReference type="InterPro" id="IPR018528">
    <property type="entry name" value="Preph_deHydtase_CS"/>
</dbReference>